<dbReference type="Proteomes" id="UP000794436">
    <property type="component" value="Unassembled WGS sequence"/>
</dbReference>
<feature type="transmembrane region" description="Helical" evidence="1">
    <location>
        <begin position="509"/>
        <end position="532"/>
    </location>
</feature>
<feature type="transmembrane region" description="Helical" evidence="1">
    <location>
        <begin position="282"/>
        <end position="301"/>
    </location>
</feature>
<organism evidence="2 3">
    <name type="scientific">Pythium oligandrum</name>
    <name type="common">Mycoparasitic fungus</name>
    <dbReference type="NCBI Taxonomy" id="41045"/>
    <lineage>
        <taxon>Eukaryota</taxon>
        <taxon>Sar</taxon>
        <taxon>Stramenopiles</taxon>
        <taxon>Oomycota</taxon>
        <taxon>Peronosporomycetes</taxon>
        <taxon>Pythiales</taxon>
        <taxon>Pythiaceae</taxon>
        <taxon>Pythium</taxon>
    </lineage>
</organism>
<accession>A0A8K1CM16</accession>
<sequence>MGKKEKLGRKCCRFSIVKLILTALNLASTILTLMSGLRENPALVFLTGRYDPLRQRLREGSINNEIADHNIYRIEGLTPYEDVGNDFRFMWLPRRDMSTVGQKRSVCMNINSVNASIMGITYDDFWGKGARRIQIYVFSISAANCKVLNVKPTWLQNCIKTNNNLTVACHNSILTNFESLQHNRSVVVSSMNDFGVAGIPFLKCYGRPSENFDFQADLVTHQTYWSGGSYHLQFQTSDCKAKSLLPNPNWDWSLYQVEGVDDGSDVYLALPPSSKVSSAITIIYSVVSVVLIFYGIVSALLQTHAVRYIPDELRYSDDRKLARYFAPFMPITALLTEDVRSIITFKGSLLIASDVWMNHWLYIILSMADAVANIRYTYAAFQIATWYLLMKVTAENFIFLTAALTRMAWLMCLVHTIIRFFFKIAIHTLRSMQVIRSTTRDKLQDYIDGSSMFLSFKIYNLLLCLILFCIMQVQGTATFMKRAVPPKQATYGGIPKIPRIWGSEMMCDFLTIFAILAACGQVIGAIFMFTRFRHVTENRVMRLLQKRYIVVGWDGLMAASMLGLDPTSSDIMATGHPRTNCSLGTLLQLLYQSGPSAFVRLGGDYIFSGYGFSGTPIEFRFPVKRAVAIGLIDRTKGSTYRSKDGGSNVTDIDNIVAKSAVKPVNGIQEEDRTSATENSFIPAAKRSIFQRELKIVTDGYFGKVYIIDEAEPGTLTTNKETGMREYVVTDALAMISIVDIKWLLGNKKGLFIA</sequence>
<comment type="caution">
    <text evidence="2">The sequence shown here is derived from an EMBL/GenBank/DDBJ whole genome shotgun (WGS) entry which is preliminary data.</text>
</comment>
<proteinExistence type="predicted"/>
<evidence type="ECO:0000313" key="3">
    <source>
        <dbReference type="Proteomes" id="UP000794436"/>
    </source>
</evidence>
<feature type="transmembrane region" description="Helical" evidence="1">
    <location>
        <begin position="458"/>
        <end position="477"/>
    </location>
</feature>
<name>A0A8K1CM16_PYTOL</name>
<dbReference type="AlphaFoldDB" id="A0A8K1CM16"/>
<evidence type="ECO:0000313" key="2">
    <source>
        <dbReference type="EMBL" id="TMW65105.1"/>
    </source>
</evidence>
<evidence type="ECO:0000256" key="1">
    <source>
        <dbReference type="SAM" id="Phobius"/>
    </source>
</evidence>
<feature type="transmembrane region" description="Helical" evidence="1">
    <location>
        <begin position="398"/>
        <end position="422"/>
    </location>
</feature>
<reference evidence="2" key="1">
    <citation type="submission" date="2019-03" db="EMBL/GenBank/DDBJ databases">
        <title>Long read genome sequence of the mycoparasitic Pythium oligandrum ATCC 38472 isolated from sugarbeet rhizosphere.</title>
        <authorList>
            <person name="Gaulin E."/>
        </authorList>
    </citation>
    <scope>NUCLEOTIDE SEQUENCE</scope>
    <source>
        <strain evidence="2">ATCC 38472_TT</strain>
    </source>
</reference>
<dbReference type="EMBL" id="SPLM01000038">
    <property type="protein sequence ID" value="TMW65105.1"/>
    <property type="molecule type" value="Genomic_DNA"/>
</dbReference>
<protein>
    <submittedName>
        <fullName evidence="2">Uncharacterized protein</fullName>
    </submittedName>
</protein>
<gene>
    <name evidence="2" type="ORF">Poli38472_009272</name>
</gene>
<keyword evidence="1" id="KW-1133">Transmembrane helix</keyword>
<keyword evidence="1" id="KW-0472">Membrane</keyword>
<keyword evidence="1" id="KW-0812">Transmembrane</keyword>
<dbReference type="OrthoDB" id="152055at2759"/>
<keyword evidence="3" id="KW-1185">Reference proteome</keyword>